<keyword evidence="4" id="KW-1133">Transmembrane helix</keyword>
<dbReference type="Proteomes" id="UP000537130">
    <property type="component" value="Unassembled WGS sequence"/>
</dbReference>
<dbReference type="InterPro" id="IPR010200">
    <property type="entry name" value="HflC"/>
</dbReference>
<keyword evidence="9" id="KW-1185">Reference proteome</keyword>
<dbReference type="NCBIfam" id="TIGR01932">
    <property type="entry name" value="hflC"/>
    <property type="match status" value="1"/>
</dbReference>
<proteinExistence type="inferred from homology"/>
<evidence type="ECO:0000256" key="1">
    <source>
        <dbReference type="ARBA" id="ARBA00004167"/>
    </source>
</evidence>
<dbReference type="RefSeq" id="WP_183411304.1">
    <property type="nucleotide sequence ID" value="NZ_JACHWY010000003.1"/>
</dbReference>
<evidence type="ECO:0000313" key="8">
    <source>
        <dbReference type="EMBL" id="MBB3048522.1"/>
    </source>
</evidence>
<accession>A0A7W4W800</accession>
<comment type="subcellular location">
    <subcellularLocation>
        <location evidence="1">Membrane</location>
        <topology evidence="1">Single-pass membrane protein</topology>
    </subcellularLocation>
</comment>
<dbReference type="PANTHER" id="PTHR42911:SF1">
    <property type="entry name" value="MODULATOR OF FTSH PROTEASE HFLC"/>
    <property type="match status" value="1"/>
</dbReference>
<dbReference type="SUPFAM" id="SSF117892">
    <property type="entry name" value="Band 7/SPFH domain"/>
    <property type="match status" value="1"/>
</dbReference>
<comment type="similarity">
    <text evidence="2 6">Belongs to the band 7/mec-2 family. HflC subfamily.</text>
</comment>
<dbReference type="PIRSF" id="PIRSF005651">
    <property type="entry name" value="HflC"/>
    <property type="match status" value="1"/>
</dbReference>
<keyword evidence="8" id="KW-0645">Protease</keyword>
<comment type="function">
    <text evidence="6">HflC and HflK could regulate a protease.</text>
</comment>
<dbReference type="GO" id="GO:0008233">
    <property type="term" value="F:peptidase activity"/>
    <property type="evidence" value="ECO:0007669"/>
    <property type="project" value="UniProtKB-KW"/>
</dbReference>
<evidence type="ECO:0000256" key="3">
    <source>
        <dbReference type="ARBA" id="ARBA00022692"/>
    </source>
</evidence>
<dbReference type="PANTHER" id="PTHR42911">
    <property type="entry name" value="MODULATOR OF FTSH PROTEASE HFLC"/>
    <property type="match status" value="1"/>
</dbReference>
<evidence type="ECO:0000313" key="9">
    <source>
        <dbReference type="Proteomes" id="UP000537130"/>
    </source>
</evidence>
<dbReference type="InterPro" id="IPR036013">
    <property type="entry name" value="Band_7/SPFH_dom_sf"/>
</dbReference>
<feature type="domain" description="Band 7" evidence="7">
    <location>
        <begin position="21"/>
        <end position="186"/>
    </location>
</feature>
<comment type="caution">
    <text evidence="8">The sequence shown here is derived from an EMBL/GenBank/DDBJ whole genome shotgun (WGS) entry which is preliminary data.</text>
</comment>
<dbReference type="AlphaFoldDB" id="A0A7W4W800"/>
<keyword evidence="5" id="KW-0472">Membrane</keyword>
<dbReference type="InterPro" id="IPR001107">
    <property type="entry name" value="Band_7"/>
</dbReference>
<dbReference type="GO" id="GO:0016020">
    <property type="term" value="C:membrane"/>
    <property type="evidence" value="ECO:0007669"/>
    <property type="project" value="UniProtKB-SubCell"/>
</dbReference>
<evidence type="ECO:0000256" key="4">
    <source>
        <dbReference type="ARBA" id="ARBA00022989"/>
    </source>
</evidence>
<evidence type="ECO:0000259" key="7">
    <source>
        <dbReference type="SMART" id="SM00244"/>
    </source>
</evidence>
<dbReference type="SMART" id="SM00244">
    <property type="entry name" value="PHB"/>
    <property type="match status" value="1"/>
</dbReference>
<keyword evidence="3" id="KW-0812">Transmembrane</keyword>
<dbReference type="GO" id="GO:0006508">
    <property type="term" value="P:proteolysis"/>
    <property type="evidence" value="ECO:0007669"/>
    <property type="project" value="UniProtKB-KW"/>
</dbReference>
<dbReference type="CDD" id="cd03405">
    <property type="entry name" value="SPFH_HflC"/>
    <property type="match status" value="1"/>
</dbReference>
<name>A0A7W4W800_9GAMM</name>
<dbReference type="EMBL" id="JACHWY010000003">
    <property type="protein sequence ID" value="MBB3048522.1"/>
    <property type="molecule type" value="Genomic_DNA"/>
</dbReference>
<evidence type="ECO:0000256" key="2">
    <source>
        <dbReference type="ARBA" id="ARBA00007862"/>
    </source>
</evidence>
<dbReference type="Pfam" id="PF01145">
    <property type="entry name" value="Band_7"/>
    <property type="match status" value="1"/>
</dbReference>
<sequence length="293" mass="33730">MNNRGMGVLIILGLAIMLGAQTMFVIKETERGVLLKFGQVANPDLDKGLHFKIPFVHSLHKFDGRILTLDSSPERFLTLEKKPLDVDFYAKWRVIDTFKYYTATQGGDESRAHRLLAQRINDGLRNQFGNRTVHEVVSGERDLLMVELTQKLNEIATTEFGIEVVDIRVKRIDLPQQVSESVFDRMRSERQREAREHRSTGKEQAEFIKAAADRERTVIEANAYRDAERIRGDGDAKAAEIYAQAYTRDPEFYNFLRSLAAYRDSFKGKDDILVVDSEGEFFQYLKEDKASRR</sequence>
<reference evidence="8 9" key="1">
    <citation type="submission" date="2020-08" db="EMBL/GenBank/DDBJ databases">
        <title>Genomic Encyclopedia of Type Strains, Phase III (KMG-III): the genomes of soil and plant-associated and newly described type strains.</title>
        <authorList>
            <person name="Whitman W."/>
        </authorList>
    </citation>
    <scope>NUCLEOTIDE SEQUENCE [LARGE SCALE GENOMIC DNA]</scope>
    <source>
        <strain evidence="8 9">CECT 8654</strain>
    </source>
</reference>
<keyword evidence="8" id="KW-0378">Hydrolase</keyword>
<organism evidence="8 9">
    <name type="scientific">Litorivivens lipolytica</name>
    <dbReference type="NCBI Taxonomy" id="1524264"/>
    <lineage>
        <taxon>Bacteria</taxon>
        <taxon>Pseudomonadati</taxon>
        <taxon>Pseudomonadota</taxon>
        <taxon>Gammaproteobacteria</taxon>
        <taxon>Litorivivens</taxon>
    </lineage>
</organism>
<protein>
    <recommendedName>
        <fullName evidence="6">Protein HflC</fullName>
    </recommendedName>
</protein>
<gene>
    <name evidence="8" type="ORF">FHR99_002796</name>
</gene>
<evidence type="ECO:0000256" key="5">
    <source>
        <dbReference type="ARBA" id="ARBA00023136"/>
    </source>
</evidence>
<evidence type="ECO:0000256" key="6">
    <source>
        <dbReference type="PIRNR" id="PIRNR005651"/>
    </source>
</evidence>
<dbReference type="Gene3D" id="3.30.479.30">
    <property type="entry name" value="Band 7 domain"/>
    <property type="match status" value="1"/>
</dbReference>